<accession>A0A3P2A1L0</accession>
<keyword evidence="3 6" id="KW-0812">Transmembrane</keyword>
<evidence type="ECO:0000256" key="2">
    <source>
        <dbReference type="ARBA" id="ARBA00022475"/>
    </source>
</evidence>
<dbReference type="PANTHER" id="PTHR36115">
    <property type="entry name" value="PROLINE-RICH ANTIGEN HOMOLOG-RELATED"/>
    <property type="match status" value="1"/>
</dbReference>
<feature type="transmembrane region" description="Helical" evidence="6">
    <location>
        <begin position="67"/>
        <end position="86"/>
    </location>
</feature>
<evidence type="ECO:0000256" key="4">
    <source>
        <dbReference type="ARBA" id="ARBA00022989"/>
    </source>
</evidence>
<feature type="domain" description="RDD" evidence="7">
    <location>
        <begin position="30"/>
        <end position="186"/>
    </location>
</feature>
<keyword evidence="2" id="KW-1003">Cell membrane</keyword>
<dbReference type="InterPro" id="IPR051791">
    <property type="entry name" value="Pra-immunoreactive"/>
</dbReference>
<keyword evidence="4 6" id="KW-1133">Transmembrane helix</keyword>
<reference evidence="8 9" key="1">
    <citation type="submission" date="2018-11" db="EMBL/GenBank/DDBJ databases">
        <title>Genomes From Bacteria Associated with the Canine Oral Cavity: a Test Case for Automated Genome-Based Taxonomic Assignment.</title>
        <authorList>
            <person name="Coil D.A."/>
            <person name="Jospin G."/>
            <person name="Darling A.E."/>
            <person name="Wallis C."/>
            <person name="Davis I.J."/>
            <person name="Harris S."/>
            <person name="Eisen J.A."/>
            <person name="Holcombe L.J."/>
            <person name="O'Flynn C."/>
        </authorList>
    </citation>
    <scope>NUCLEOTIDE SEQUENCE [LARGE SCALE GENOMIC DNA]</scope>
    <source>
        <strain evidence="8 9">COT-280</strain>
    </source>
</reference>
<evidence type="ECO:0000256" key="5">
    <source>
        <dbReference type="ARBA" id="ARBA00023136"/>
    </source>
</evidence>
<sequence>MQDLTKPTEKTPINDTPFSFGQTDEIEVDLASPWARMGAVVLNKLFLVLTFVPAIAAASLSGSKGNIFIIIPSLLIPLVYVIWQLIQYSRHGQTLGKKIVGIRVIREDGSNPGFVGAVLLREVVYSIILTIIALIIILPFGLSTASSSSTETVTANDAILLMDNLVCVIMMFAARDRRTLQDMLAKTVVIQLPKDHSR</sequence>
<evidence type="ECO:0000313" key="9">
    <source>
        <dbReference type="Proteomes" id="UP000269923"/>
    </source>
</evidence>
<organism evidence="8 9">
    <name type="scientific">Conchiformibius steedae</name>
    <dbReference type="NCBI Taxonomy" id="153493"/>
    <lineage>
        <taxon>Bacteria</taxon>
        <taxon>Pseudomonadati</taxon>
        <taxon>Pseudomonadota</taxon>
        <taxon>Betaproteobacteria</taxon>
        <taxon>Neisseriales</taxon>
        <taxon>Neisseriaceae</taxon>
        <taxon>Conchiformibius</taxon>
    </lineage>
</organism>
<feature type="transmembrane region" description="Helical" evidence="6">
    <location>
        <begin position="123"/>
        <end position="142"/>
    </location>
</feature>
<feature type="transmembrane region" description="Helical" evidence="6">
    <location>
        <begin position="41"/>
        <end position="61"/>
    </location>
</feature>
<protein>
    <submittedName>
        <fullName evidence="8">RDD family protein</fullName>
    </submittedName>
</protein>
<comment type="subcellular location">
    <subcellularLocation>
        <location evidence="1">Cell membrane</location>
        <topology evidence="1">Multi-pass membrane protein</topology>
    </subcellularLocation>
</comment>
<keyword evidence="5 6" id="KW-0472">Membrane</keyword>
<dbReference type="Pfam" id="PF06271">
    <property type="entry name" value="RDD"/>
    <property type="match status" value="1"/>
</dbReference>
<dbReference type="RefSeq" id="WP_124795863.1">
    <property type="nucleotide sequence ID" value="NZ_RQYC01000019.1"/>
</dbReference>
<dbReference type="InterPro" id="IPR010432">
    <property type="entry name" value="RDD"/>
</dbReference>
<dbReference type="AlphaFoldDB" id="A0A3P2A1L0"/>
<evidence type="ECO:0000256" key="6">
    <source>
        <dbReference type="SAM" id="Phobius"/>
    </source>
</evidence>
<proteinExistence type="predicted"/>
<dbReference type="EMBL" id="RQYC01000019">
    <property type="protein sequence ID" value="RRD89287.1"/>
    <property type="molecule type" value="Genomic_DNA"/>
</dbReference>
<evidence type="ECO:0000256" key="1">
    <source>
        <dbReference type="ARBA" id="ARBA00004651"/>
    </source>
</evidence>
<evidence type="ECO:0000313" key="8">
    <source>
        <dbReference type="EMBL" id="RRD89287.1"/>
    </source>
</evidence>
<dbReference type="OrthoDB" id="8613388at2"/>
<dbReference type="GO" id="GO:0005886">
    <property type="term" value="C:plasma membrane"/>
    <property type="evidence" value="ECO:0007669"/>
    <property type="project" value="UniProtKB-SubCell"/>
</dbReference>
<keyword evidence="9" id="KW-1185">Reference proteome</keyword>
<evidence type="ECO:0000259" key="7">
    <source>
        <dbReference type="Pfam" id="PF06271"/>
    </source>
</evidence>
<dbReference type="Proteomes" id="UP000269923">
    <property type="component" value="Unassembled WGS sequence"/>
</dbReference>
<dbReference type="PANTHER" id="PTHR36115:SF4">
    <property type="entry name" value="MEMBRANE PROTEIN"/>
    <property type="match status" value="1"/>
</dbReference>
<feature type="transmembrane region" description="Helical" evidence="6">
    <location>
        <begin position="154"/>
        <end position="174"/>
    </location>
</feature>
<gene>
    <name evidence="8" type="ORF">EII21_09295</name>
</gene>
<evidence type="ECO:0000256" key="3">
    <source>
        <dbReference type="ARBA" id="ARBA00022692"/>
    </source>
</evidence>
<name>A0A3P2A1L0_9NEIS</name>
<comment type="caution">
    <text evidence="8">The sequence shown here is derived from an EMBL/GenBank/DDBJ whole genome shotgun (WGS) entry which is preliminary data.</text>
</comment>